<organism evidence="2 3">
    <name type="scientific">Cellulomonas humilata</name>
    <dbReference type="NCBI Taxonomy" id="144055"/>
    <lineage>
        <taxon>Bacteria</taxon>
        <taxon>Bacillati</taxon>
        <taxon>Actinomycetota</taxon>
        <taxon>Actinomycetes</taxon>
        <taxon>Micrococcales</taxon>
        <taxon>Cellulomonadaceae</taxon>
        <taxon>Cellulomonas</taxon>
    </lineage>
</organism>
<keyword evidence="1" id="KW-0472">Membrane</keyword>
<sequence>MPAIPTAALAAGTLVMAFAVAQLSDVRALGGALLVAGVAWCVWRSVRAAGWLRVAAVVLVGAVCFVGAHLLSPVLGPWPAVLLAALVLGVVAWVLTDTRS</sequence>
<feature type="transmembrane region" description="Helical" evidence="1">
    <location>
        <begin position="50"/>
        <end position="71"/>
    </location>
</feature>
<evidence type="ECO:0000256" key="1">
    <source>
        <dbReference type="SAM" id="Phobius"/>
    </source>
</evidence>
<dbReference type="EMBL" id="JABMCI010000068">
    <property type="protein sequence ID" value="NUU18626.1"/>
    <property type="molecule type" value="Genomic_DNA"/>
</dbReference>
<reference evidence="2 3" key="1">
    <citation type="submission" date="2020-05" db="EMBL/GenBank/DDBJ databases">
        <title>Genome Sequencing of Type Strains.</title>
        <authorList>
            <person name="Lemaire J.F."/>
            <person name="Inderbitzin P."/>
            <person name="Gregorio O.A."/>
            <person name="Collins S.B."/>
            <person name="Wespe N."/>
            <person name="Knight-Connoni V."/>
        </authorList>
    </citation>
    <scope>NUCLEOTIDE SEQUENCE [LARGE SCALE GENOMIC DNA]</scope>
    <source>
        <strain evidence="2 3">ATCC 25174</strain>
    </source>
</reference>
<proteinExistence type="predicted"/>
<evidence type="ECO:0000313" key="2">
    <source>
        <dbReference type="EMBL" id="NUU18626.1"/>
    </source>
</evidence>
<keyword evidence="1" id="KW-1133">Transmembrane helix</keyword>
<comment type="caution">
    <text evidence="2">The sequence shown here is derived from an EMBL/GenBank/DDBJ whole genome shotgun (WGS) entry which is preliminary data.</text>
</comment>
<protein>
    <submittedName>
        <fullName evidence="2">Uncharacterized protein</fullName>
    </submittedName>
</protein>
<keyword evidence="3" id="KW-1185">Reference proteome</keyword>
<feature type="transmembrane region" description="Helical" evidence="1">
    <location>
        <begin position="27"/>
        <end position="43"/>
    </location>
</feature>
<evidence type="ECO:0000313" key="3">
    <source>
        <dbReference type="Proteomes" id="UP000565724"/>
    </source>
</evidence>
<accession>A0A7Y6A2N1</accession>
<dbReference type="Proteomes" id="UP000565724">
    <property type="component" value="Unassembled WGS sequence"/>
</dbReference>
<gene>
    <name evidence="2" type="ORF">HP550_15320</name>
</gene>
<name>A0A7Y6A2N1_9CELL</name>
<feature type="transmembrane region" description="Helical" evidence="1">
    <location>
        <begin position="77"/>
        <end position="96"/>
    </location>
</feature>
<dbReference type="AlphaFoldDB" id="A0A7Y6A2N1"/>
<keyword evidence="1" id="KW-0812">Transmembrane</keyword>